<comment type="caution">
    <text evidence="10">The sequence shown here is derived from an EMBL/GenBank/DDBJ whole genome shotgun (WGS) entry which is preliminary data.</text>
</comment>
<keyword evidence="3" id="KW-0328">Glycosyltransferase</keyword>
<dbReference type="GO" id="GO:0016763">
    <property type="term" value="F:pentosyltransferase activity"/>
    <property type="evidence" value="ECO:0007669"/>
    <property type="project" value="TreeGrafter"/>
</dbReference>
<reference evidence="10 11" key="1">
    <citation type="journal article" date="2019" name="Nat. Microbiol.">
        <title>Mediterranean grassland soil C-N compound turnover is dependent on rainfall and depth, and is mediated by genomically divergent microorganisms.</title>
        <authorList>
            <person name="Diamond S."/>
            <person name="Andeer P.F."/>
            <person name="Li Z."/>
            <person name="Crits-Christoph A."/>
            <person name="Burstein D."/>
            <person name="Anantharaman K."/>
            <person name="Lane K.R."/>
            <person name="Thomas B.C."/>
            <person name="Pan C."/>
            <person name="Northen T.R."/>
            <person name="Banfield J.F."/>
        </authorList>
    </citation>
    <scope>NUCLEOTIDE SEQUENCE [LARGE SCALE GENOMIC DNA]</scope>
    <source>
        <strain evidence="10">WS_9</strain>
    </source>
</reference>
<evidence type="ECO:0000256" key="7">
    <source>
        <dbReference type="ARBA" id="ARBA00023136"/>
    </source>
</evidence>
<evidence type="ECO:0000256" key="4">
    <source>
        <dbReference type="ARBA" id="ARBA00022679"/>
    </source>
</evidence>
<keyword evidence="4 10" id="KW-0808">Transferase</keyword>
<feature type="transmembrane region" description="Helical" evidence="9">
    <location>
        <begin position="194"/>
        <end position="219"/>
    </location>
</feature>
<gene>
    <name evidence="10" type="ORF">E6K79_08815</name>
</gene>
<feature type="transmembrane region" description="Helical" evidence="9">
    <location>
        <begin position="231"/>
        <end position="248"/>
    </location>
</feature>
<evidence type="ECO:0000256" key="3">
    <source>
        <dbReference type="ARBA" id="ARBA00022676"/>
    </source>
</evidence>
<dbReference type="GO" id="GO:0009103">
    <property type="term" value="P:lipopolysaccharide biosynthetic process"/>
    <property type="evidence" value="ECO:0007669"/>
    <property type="project" value="UniProtKB-ARBA"/>
</dbReference>
<evidence type="ECO:0000256" key="6">
    <source>
        <dbReference type="ARBA" id="ARBA00022989"/>
    </source>
</evidence>
<feature type="transmembrane region" description="Helical" evidence="9">
    <location>
        <begin position="164"/>
        <end position="182"/>
    </location>
</feature>
<evidence type="ECO:0000313" key="11">
    <source>
        <dbReference type="Proteomes" id="UP000317691"/>
    </source>
</evidence>
<keyword evidence="7 9" id="KW-0472">Membrane</keyword>
<dbReference type="AlphaFoldDB" id="A0A538TJE6"/>
<keyword evidence="6 9" id="KW-1133">Transmembrane helix</keyword>
<organism evidence="10 11">
    <name type="scientific">Eiseniibacteriota bacterium</name>
    <dbReference type="NCBI Taxonomy" id="2212470"/>
    <lineage>
        <taxon>Bacteria</taxon>
        <taxon>Candidatus Eiseniibacteriota</taxon>
    </lineage>
</organism>
<feature type="transmembrane region" description="Helical" evidence="9">
    <location>
        <begin position="377"/>
        <end position="396"/>
    </location>
</feature>
<feature type="transmembrane region" description="Helical" evidence="9">
    <location>
        <begin position="348"/>
        <end position="370"/>
    </location>
</feature>
<feature type="region of interest" description="Disordered" evidence="8">
    <location>
        <begin position="1"/>
        <end position="31"/>
    </location>
</feature>
<evidence type="ECO:0000256" key="2">
    <source>
        <dbReference type="ARBA" id="ARBA00022475"/>
    </source>
</evidence>
<dbReference type="EMBL" id="VBOZ01000029">
    <property type="protein sequence ID" value="TMQ63741.1"/>
    <property type="molecule type" value="Genomic_DNA"/>
</dbReference>
<evidence type="ECO:0000256" key="9">
    <source>
        <dbReference type="SAM" id="Phobius"/>
    </source>
</evidence>
<keyword evidence="5 9" id="KW-0812">Transmembrane</keyword>
<evidence type="ECO:0000313" key="10">
    <source>
        <dbReference type="EMBL" id="TMQ63741.1"/>
    </source>
</evidence>
<evidence type="ECO:0000256" key="8">
    <source>
        <dbReference type="SAM" id="MobiDB-lite"/>
    </source>
</evidence>
<sequence length="565" mass="60383">MDARDRRRGEEEHRMSKKRRKEIQSEGNAPGEGLRRAEWGIAIAVCLLAVLFHIGFLTQAGALWRDEVNTAEFARMASVHEIYSFLKYDGFPPLVALLVRGWATAGGSSDDLGLRVFGFAVGLAFLGALWLACRSLRSPTPLFSLALIGLNPVAVRAVDSIRPYGLGMVLIVATMALVWRAIESPSAKGFVGAGILAVLSVQCMYQNAFLLVGICAAGAVVSLRRADLKTAGAVVLVGAVAALSLLPYRATIAAAQSWNVVIQSPTSAMQLLSILIQAVSPGGPATAVPWLVLAIVCGRAVARSLRPRSSPGQNAASQGVALFSGAVVVASTAAFLAALASTKLQTQPWYYVPLLAILAPALDAGAWAAATTHAWKIARLVLAAAIAAAMAVPGWAHVTERRTNADIVASLVGTEASAQDLIVVNPWYYGVSFRRYYKGTADWTTLPPLEDLRIHRYDLLKAAMARSNPIDPVLEKVTATLKSGHRLWLIGVFPDPRDVEEPAVLPPAPHASSGWYCAPYIITWGRQISYLLKSHVLRAEVLPTGAGRPVNPYENLAVVVVSGWR</sequence>
<dbReference type="PANTHER" id="PTHR33908:SF11">
    <property type="entry name" value="MEMBRANE PROTEIN"/>
    <property type="match status" value="1"/>
</dbReference>
<dbReference type="GO" id="GO:0005886">
    <property type="term" value="C:plasma membrane"/>
    <property type="evidence" value="ECO:0007669"/>
    <property type="project" value="UniProtKB-SubCell"/>
</dbReference>
<comment type="subcellular location">
    <subcellularLocation>
        <location evidence="1">Cell membrane</location>
        <topology evidence="1">Multi-pass membrane protein</topology>
    </subcellularLocation>
</comment>
<evidence type="ECO:0000256" key="5">
    <source>
        <dbReference type="ARBA" id="ARBA00022692"/>
    </source>
</evidence>
<feature type="transmembrane region" description="Helical" evidence="9">
    <location>
        <begin position="39"/>
        <end position="58"/>
    </location>
</feature>
<evidence type="ECO:0000256" key="1">
    <source>
        <dbReference type="ARBA" id="ARBA00004651"/>
    </source>
</evidence>
<dbReference type="Proteomes" id="UP000317691">
    <property type="component" value="Unassembled WGS sequence"/>
</dbReference>
<accession>A0A538TJE6</accession>
<dbReference type="InterPro" id="IPR050297">
    <property type="entry name" value="LipidA_mod_glycosyltrf_83"/>
</dbReference>
<feature type="compositionally biased region" description="Basic and acidic residues" evidence="8">
    <location>
        <begin position="1"/>
        <end position="14"/>
    </location>
</feature>
<proteinExistence type="predicted"/>
<feature type="transmembrane region" description="Helical" evidence="9">
    <location>
        <begin position="322"/>
        <end position="342"/>
    </location>
</feature>
<keyword evidence="2" id="KW-1003">Cell membrane</keyword>
<protein>
    <submittedName>
        <fullName evidence="10">Glycosyltransferase family 39 protein</fullName>
    </submittedName>
</protein>
<feature type="transmembrane region" description="Helical" evidence="9">
    <location>
        <begin position="112"/>
        <end position="133"/>
    </location>
</feature>
<name>A0A538TJE6_UNCEI</name>
<dbReference type="PANTHER" id="PTHR33908">
    <property type="entry name" value="MANNOSYLTRANSFERASE YKCB-RELATED"/>
    <property type="match status" value="1"/>
</dbReference>